<gene>
    <name evidence="1" type="ORF">D0U04_14665</name>
</gene>
<accession>A0ABX9KUV9</accession>
<reference evidence="1 2" key="1">
    <citation type="submission" date="2018-08" db="EMBL/GenBank/DDBJ databases">
        <title>Bacillus clarus sp. nov. strain PS00077A.</title>
        <authorList>
            <person name="Mendez Acevedo M."/>
            <person name="Carroll L."/>
            <person name="Mukherjee M."/>
            <person name="Wiedmann M."/>
            <person name="Kovac J."/>
        </authorList>
    </citation>
    <scope>NUCLEOTIDE SEQUENCE [LARGE SCALE GENOMIC DNA]</scope>
    <source>
        <strain evidence="1 2">PS00077A</strain>
    </source>
</reference>
<keyword evidence="2" id="KW-1185">Reference proteome</keyword>
<protein>
    <submittedName>
        <fullName evidence="1">Uncharacterized protein</fullName>
    </submittedName>
</protein>
<evidence type="ECO:0000313" key="1">
    <source>
        <dbReference type="EMBL" id="RFT66226.1"/>
    </source>
</evidence>
<name>A0ABX9KUV9_9BACI</name>
<dbReference type="Proteomes" id="UP000264294">
    <property type="component" value="Unassembled WGS sequence"/>
</dbReference>
<comment type="caution">
    <text evidence="1">The sequence shown here is derived from an EMBL/GenBank/DDBJ whole genome shotgun (WGS) entry which is preliminary data.</text>
</comment>
<evidence type="ECO:0000313" key="2">
    <source>
        <dbReference type="Proteomes" id="UP000264294"/>
    </source>
</evidence>
<organism evidence="1 2">
    <name type="scientific">Bacillus clarus</name>
    <dbReference type="NCBI Taxonomy" id="2338372"/>
    <lineage>
        <taxon>Bacteria</taxon>
        <taxon>Bacillati</taxon>
        <taxon>Bacillota</taxon>
        <taxon>Bacilli</taxon>
        <taxon>Bacillales</taxon>
        <taxon>Bacillaceae</taxon>
        <taxon>Bacillus</taxon>
        <taxon>Bacillus cereus group</taxon>
    </lineage>
</organism>
<proteinExistence type="predicted"/>
<sequence length="64" mass="7468">MHHWTGNTVPANADDIKKLLQKYKDLEDIISWSVILKNSRKMIGTYWITVPKKERLVSLSVPFI</sequence>
<dbReference type="EMBL" id="QVOD01000016">
    <property type="protein sequence ID" value="RFT66226.1"/>
    <property type="molecule type" value="Genomic_DNA"/>
</dbReference>